<evidence type="ECO:0000256" key="7">
    <source>
        <dbReference type="ARBA" id="ARBA00023316"/>
    </source>
</evidence>
<feature type="chain" id="PRO_5043398912" evidence="9">
    <location>
        <begin position="27"/>
        <end position="453"/>
    </location>
</feature>
<evidence type="ECO:0000256" key="9">
    <source>
        <dbReference type="SAM" id="SignalP"/>
    </source>
</evidence>
<dbReference type="PROSITE" id="PS51935">
    <property type="entry name" value="NLPC_P60"/>
    <property type="match status" value="1"/>
</dbReference>
<dbReference type="Gene3D" id="3.10.350.10">
    <property type="entry name" value="LysM domain"/>
    <property type="match status" value="5"/>
</dbReference>
<proteinExistence type="inferred from homology"/>
<dbReference type="Gene3D" id="3.90.1720.10">
    <property type="entry name" value="endopeptidase domain like (from Nostoc punctiforme)"/>
    <property type="match status" value="1"/>
</dbReference>
<dbReference type="Pfam" id="PF01476">
    <property type="entry name" value="LysM"/>
    <property type="match status" value="5"/>
</dbReference>
<evidence type="ECO:0000256" key="2">
    <source>
        <dbReference type="ARBA" id="ARBA00022670"/>
    </source>
</evidence>
<feature type="domain" description="LysM" evidence="10">
    <location>
        <begin position="265"/>
        <end position="310"/>
    </location>
</feature>
<evidence type="ECO:0000313" key="13">
    <source>
        <dbReference type="Proteomes" id="UP000220106"/>
    </source>
</evidence>
<dbReference type="Pfam" id="PF00877">
    <property type="entry name" value="NLPC_P60"/>
    <property type="match status" value="1"/>
</dbReference>
<dbReference type="AlphaFoldDB" id="A0AAX0RSL4"/>
<keyword evidence="5 12" id="KW-0378">Hydrolase</keyword>
<dbReference type="GO" id="GO:0008234">
    <property type="term" value="F:cysteine-type peptidase activity"/>
    <property type="evidence" value="ECO:0007669"/>
    <property type="project" value="UniProtKB-KW"/>
</dbReference>
<feature type="domain" description="LysM" evidence="10">
    <location>
        <begin position="144"/>
        <end position="187"/>
    </location>
</feature>
<evidence type="ECO:0000256" key="1">
    <source>
        <dbReference type="ARBA" id="ARBA00007074"/>
    </source>
</evidence>
<dbReference type="InterPro" id="IPR036779">
    <property type="entry name" value="LysM_dom_sf"/>
</dbReference>
<evidence type="ECO:0000256" key="3">
    <source>
        <dbReference type="ARBA" id="ARBA00022729"/>
    </source>
</evidence>
<dbReference type="InterPro" id="IPR038765">
    <property type="entry name" value="Papain-like_cys_pep_sf"/>
</dbReference>
<keyword evidence="3 9" id="KW-0732">Signal</keyword>
<evidence type="ECO:0000256" key="5">
    <source>
        <dbReference type="ARBA" id="ARBA00022801"/>
    </source>
</evidence>
<feature type="domain" description="LysM" evidence="10">
    <location>
        <begin position="27"/>
        <end position="70"/>
    </location>
</feature>
<evidence type="ECO:0000259" key="11">
    <source>
        <dbReference type="PROSITE" id="PS51935"/>
    </source>
</evidence>
<keyword evidence="2" id="KW-0645">Protease</keyword>
<keyword evidence="7" id="KW-0961">Cell wall biogenesis/degradation</keyword>
<feature type="compositionally biased region" description="Low complexity" evidence="8">
    <location>
        <begin position="131"/>
        <end position="145"/>
    </location>
</feature>
<feature type="domain" description="NlpC/P60" evidence="11">
    <location>
        <begin position="328"/>
        <end position="452"/>
    </location>
</feature>
<feature type="signal peptide" evidence="9">
    <location>
        <begin position="1"/>
        <end position="26"/>
    </location>
</feature>
<dbReference type="PANTHER" id="PTHR33734:SF22">
    <property type="entry name" value="MEMBRANE-BOUND LYTIC MUREIN TRANSGLYCOSYLASE D"/>
    <property type="match status" value="1"/>
</dbReference>
<dbReference type="GO" id="GO:0071555">
    <property type="term" value="P:cell wall organization"/>
    <property type="evidence" value="ECO:0007669"/>
    <property type="project" value="UniProtKB-KW"/>
</dbReference>
<gene>
    <name evidence="12" type="ORF">CN689_04820</name>
</gene>
<dbReference type="InterPro" id="IPR018392">
    <property type="entry name" value="LysM"/>
</dbReference>
<dbReference type="GO" id="GO:0008932">
    <property type="term" value="F:lytic endotransglycosylase activity"/>
    <property type="evidence" value="ECO:0007669"/>
    <property type="project" value="TreeGrafter"/>
</dbReference>
<dbReference type="PANTHER" id="PTHR33734">
    <property type="entry name" value="LYSM DOMAIN-CONTAINING GPI-ANCHORED PROTEIN 2"/>
    <property type="match status" value="1"/>
</dbReference>
<evidence type="ECO:0000259" key="10">
    <source>
        <dbReference type="PROSITE" id="PS51782"/>
    </source>
</evidence>
<sequence>MKNSKNSFILAGTIIGTLFASTSAYASSYQVKSGDTLDEISKAHNTTVQKLKSENKLTSNLILPGQVLKINEFTKSTVTTNKYIVKLGDSLSTIAKRYNLPLSALIKLNPSISNSDRIHIGQSIRVSGQASTTSSTAKNSSSSDTYTVKSGDTLDKIAKAHKTTVQKLKSKNKLTNNLILPGQVLKISEFSKSTNNSTNTTEKYVVKLGDSLSTIAKRYNLSLNALIKLNPNISNSDRIRIGQSIRVSGQASTSSSTASKSSSSKTYKVKSGDTLDIIAKAHNTTVNSLLSLNPSISNANTIHAGQSIKLSGKATSSAAKKESLSSNPAQANQILAAGAKYLGARYVYGASTSRTDIFDCSSFTLKAFQAVGISLPRTSSAQSQNGKPVSSNSLQKGDLVFFDTNKDGVINHVGIYAGNGQMLNASTSKGVSYANINSSYWEPRFVKAVRVLN</sequence>
<evidence type="ECO:0000256" key="4">
    <source>
        <dbReference type="ARBA" id="ARBA00022737"/>
    </source>
</evidence>
<feature type="domain" description="LysM" evidence="10">
    <location>
        <begin position="81"/>
        <end position="126"/>
    </location>
</feature>
<dbReference type="SMART" id="SM00257">
    <property type="entry name" value="LysM"/>
    <property type="match status" value="5"/>
</dbReference>
<dbReference type="InterPro" id="IPR000064">
    <property type="entry name" value="NLP_P60_dom"/>
</dbReference>
<evidence type="ECO:0000256" key="6">
    <source>
        <dbReference type="ARBA" id="ARBA00022807"/>
    </source>
</evidence>
<comment type="similarity">
    <text evidence="1">Belongs to the peptidase C40 family.</text>
</comment>
<name>A0AAX0RSL4_9BACI</name>
<evidence type="ECO:0000256" key="8">
    <source>
        <dbReference type="SAM" id="MobiDB-lite"/>
    </source>
</evidence>
<feature type="region of interest" description="Disordered" evidence="8">
    <location>
        <begin position="129"/>
        <end position="148"/>
    </location>
</feature>
<protein>
    <submittedName>
        <fullName evidence="12">Hydrolase</fullName>
    </submittedName>
</protein>
<evidence type="ECO:0000313" key="12">
    <source>
        <dbReference type="EMBL" id="PEJ36261.1"/>
    </source>
</evidence>
<comment type="caution">
    <text evidence="12">The sequence shown here is derived from an EMBL/GenBank/DDBJ whole genome shotgun (WGS) entry which is preliminary data.</text>
</comment>
<dbReference type="SUPFAM" id="SSF54106">
    <property type="entry name" value="LysM domain"/>
    <property type="match status" value="5"/>
</dbReference>
<dbReference type="SUPFAM" id="SSF54001">
    <property type="entry name" value="Cysteine proteinases"/>
    <property type="match status" value="1"/>
</dbReference>
<keyword evidence="6" id="KW-0788">Thiol protease</keyword>
<feature type="domain" description="LysM" evidence="10">
    <location>
        <begin position="202"/>
        <end position="247"/>
    </location>
</feature>
<organism evidence="12 13">
    <name type="scientific">Peribacillus butanolivorans</name>
    <dbReference type="NCBI Taxonomy" id="421767"/>
    <lineage>
        <taxon>Bacteria</taxon>
        <taxon>Bacillati</taxon>
        <taxon>Bacillota</taxon>
        <taxon>Bacilli</taxon>
        <taxon>Bacillales</taxon>
        <taxon>Bacillaceae</taxon>
        <taxon>Peribacillus</taxon>
    </lineage>
</organism>
<keyword evidence="4" id="KW-0677">Repeat</keyword>
<dbReference type="PROSITE" id="PS51782">
    <property type="entry name" value="LYSM"/>
    <property type="match status" value="5"/>
</dbReference>
<dbReference type="CDD" id="cd00118">
    <property type="entry name" value="LysM"/>
    <property type="match status" value="5"/>
</dbReference>
<dbReference type="GO" id="GO:0006508">
    <property type="term" value="P:proteolysis"/>
    <property type="evidence" value="ECO:0007669"/>
    <property type="project" value="UniProtKB-KW"/>
</dbReference>
<dbReference type="RefSeq" id="WP_098175049.1">
    <property type="nucleotide sequence ID" value="NZ_NUEQ01000010.1"/>
</dbReference>
<dbReference type="EMBL" id="NUEQ01000010">
    <property type="protein sequence ID" value="PEJ36261.1"/>
    <property type="molecule type" value="Genomic_DNA"/>
</dbReference>
<accession>A0AAX0RSL4</accession>
<dbReference type="Proteomes" id="UP000220106">
    <property type="component" value="Unassembled WGS sequence"/>
</dbReference>
<reference evidence="12 13" key="1">
    <citation type="submission" date="2017-09" db="EMBL/GenBank/DDBJ databases">
        <title>Large-scale bioinformatics analysis of Bacillus genomes uncovers conserved roles of natural products in bacterial physiology.</title>
        <authorList>
            <consortium name="Agbiome Team Llc"/>
            <person name="Bleich R.M."/>
            <person name="Kirk G.J."/>
            <person name="Santa Maria K.C."/>
            <person name="Allen S.E."/>
            <person name="Farag S."/>
            <person name="Shank E.A."/>
            <person name="Bowers A."/>
        </authorList>
    </citation>
    <scope>NUCLEOTIDE SEQUENCE [LARGE SCALE GENOMIC DNA]</scope>
    <source>
        <strain evidence="12 13">AFS003229</strain>
    </source>
</reference>